<keyword evidence="2" id="KW-0472">Membrane</keyword>
<sequence>MASSSSQLVFQSTASALLPPMINASRWRWWGGGGGGSGSGRPAGSGGTGKGGGSNEGSSGGSTNEEKKSKLPIIVGVVSAVVFVIIVYVIVAIFLAKRRKGRLQGLTLPTSTGRHWSLDTFSIICTEYKEFDLFVLMIVSQTGTGPSPLFGQQTGNEANQSTNEADMGDIDDLIGVNQSYVTQQH</sequence>
<feature type="transmembrane region" description="Helical" evidence="2">
    <location>
        <begin position="73"/>
        <end position="96"/>
    </location>
</feature>
<keyword evidence="2" id="KW-0812">Transmembrane</keyword>
<keyword evidence="2" id="KW-1133">Transmembrane helix</keyword>
<dbReference type="AlphaFoldDB" id="A0A816IM78"/>
<accession>A0A816IM78</accession>
<gene>
    <name evidence="3" type="ORF">DARMORV10_C03P70590.1</name>
</gene>
<organism evidence="3">
    <name type="scientific">Brassica napus</name>
    <name type="common">Rape</name>
    <dbReference type="NCBI Taxonomy" id="3708"/>
    <lineage>
        <taxon>Eukaryota</taxon>
        <taxon>Viridiplantae</taxon>
        <taxon>Streptophyta</taxon>
        <taxon>Embryophyta</taxon>
        <taxon>Tracheophyta</taxon>
        <taxon>Spermatophyta</taxon>
        <taxon>Magnoliopsida</taxon>
        <taxon>eudicotyledons</taxon>
        <taxon>Gunneridae</taxon>
        <taxon>Pentapetalae</taxon>
        <taxon>rosids</taxon>
        <taxon>malvids</taxon>
        <taxon>Brassicales</taxon>
        <taxon>Brassicaceae</taxon>
        <taxon>Brassiceae</taxon>
        <taxon>Brassica</taxon>
    </lineage>
</organism>
<feature type="region of interest" description="Disordered" evidence="1">
    <location>
        <begin position="147"/>
        <end position="168"/>
    </location>
</feature>
<dbReference type="EMBL" id="HG994367">
    <property type="protein sequence ID" value="CAF1708823.1"/>
    <property type="molecule type" value="Genomic_DNA"/>
</dbReference>
<feature type="compositionally biased region" description="Polar residues" evidence="1">
    <location>
        <begin position="147"/>
        <end position="164"/>
    </location>
</feature>
<proteinExistence type="predicted"/>
<dbReference type="Proteomes" id="UP001295469">
    <property type="component" value="Chromosome C03"/>
</dbReference>
<reference evidence="3" key="1">
    <citation type="submission" date="2021-01" db="EMBL/GenBank/DDBJ databases">
        <authorList>
            <consortium name="Genoscope - CEA"/>
            <person name="William W."/>
        </authorList>
    </citation>
    <scope>NUCLEOTIDE SEQUENCE</scope>
</reference>
<protein>
    <submittedName>
        <fullName evidence="3">(rape) hypothetical protein</fullName>
    </submittedName>
</protein>
<evidence type="ECO:0000256" key="2">
    <source>
        <dbReference type="SAM" id="Phobius"/>
    </source>
</evidence>
<feature type="region of interest" description="Disordered" evidence="1">
    <location>
        <begin position="33"/>
        <end position="66"/>
    </location>
</feature>
<feature type="compositionally biased region" description="Gly residues" evidence="1">
    <location>
        <begin position="33"/>
        <end position="60"/>
    </location>
</feature>
<evidence type="ECO:0000313" key="3">
    <source>
        <dbReference type="EMBL" id="CAF1708823.1"/>
    </source>
</evidence>
<name>A0A816IM78_BRANA</name>
<evidence type="ECO:0000256" key="1">
    <source>
        <dbReference type="SAM" id="MobiDB-lite"/>
    </source>
</evidence>